<dbReference type="Proteomes" id="UP001642487">
    <property type="component" value="Chromosome 10"/>
</dbReference>
<protein>
    <submittedName>
        <fullName evidence="2">Uncharacterized protein</fullName>
    </submittedName>
</protein>
<name>A0ABP0XWY9_9ROSI</name>
<evidence type="ECO:0000313" key="3">
    <source>
        <dbReference type="Proteomes" id="UP001642487"/>
    </source>
</evidence>
<organism evidence="2 3">
    <name type="scientific">Citrullus colocynthis</name>
    <name type="common">colocynth</name>
    <dbReference type="NCBI Taxonomy" id="252529"/>
    <lineage>
        <taxon>Eukaryota</taxon>
        <taxon>Viridiplantae</taxon>
        <taxon>Streptophyta</taxon>
        <taxon>Embryophyta</taxon>
        <taxon>Tracheophyta</taxon>
        <taxon>Spermatophyta</taxon>
        <taxon>Magnoliopsida</taxon>
        <taxon>eudicotyledons</taxon>
        <taxon>Gunneridae</taxon>
        <taxon>Pentapetalae</taxon>
        <taxon>rosids</taxon>
        <taxon>fabids</taxon>
        <taxon>Cucurbitales</taxon>
        <taxon>Cucurbitaceae</taxon>
        <taxon>Benincaseae</taxon>
        <taxon>Citrullus</taxon>
    </lineage>
</organism>
<keyword evidence="3" id="KW-1185">Reference proteome</keyword>
<gene>
    <name evidence="2" type="ORF">CITCOLO1_LOCUS3096</name>
</gene>
<evidence type="ECO:0000313" key="2">
    <source>
        <dbReference type="EMBL" id="CAK9311436.1"/>
    </source>
</evidence>
<sequence length="165" mass="17767">MASTSHQTSLDMNALSSSFSPTINQRNYGISIFSTPSDCLPICITMLQSPQATPSSSPQDLGKTILGLTFQAILALFISSPTSSPPFLTHLFGAAVLISFAVSFAALFLQNSFPRIARLFEKIGALFAAIGVCIIASFLLVHQNFAWICWLACAFSFIVFGLSFK</sequence>
<accession>A0ABP0XWY9</accession>
<feature type="transmembrane region" description="Helical" evidence="1">
    <location>
        <begin position="119"/>
        <end position="139"/>
    </location>
</feature>
<feature type="transmembrane region" description="Helical" evidence="1">
    <location>
        <begin position="145"/>
        <end position="164"/>
    </location>
</feature>
<keyword evidence="1" id="KW-0472">Membrane</keyword>
<dbReference type="EMBL" id="OZ021744">
    <property type="protein sequence ID" value="CAK9311436.1"/>
    <property type="molecule type" value="Genomic_DNA"/>
</dbReference>
<feature type="transmembrane region" description="Helical" evidence="1">
    <location>
        <begin position="87"/>
        <end position="107"/>
    </location>
</feature>
<evidence type="ECO:0000256" key="1">
    <source>
        <dbReference type="SAM" id="Phobius"/>
    </source>
</evidence>
<reference evidence="2 3" key="1">
    <citation type="submission" date="2024-03" db="EMBL/GenBank/DDBJ databases">
        <authorList>
            <person name="Gkanogiannis A."/>
            <person name="Becerra Lopez-Lavalle L."/>
        </authorList>
    </citation>
    <scope>NUCLEOTIDE SEQUENCE [LARGE SCALE GENOMIC DNA]</scope>
</reference>
<keyword evidence="1" id="KW-1133">Transmembrane helix</keyword>
<keyword evidence="1" id="KW-0812">Transmembrane</keyword>
<proteinExistence type="predicted"/>